<sequence>MSSESQTMSVTTWIGTSNTGYAPLAMEEVRRTIEGAAVRILAPAETFIIESPLDRVETLQKLQSQPPVFLRHIQPIDGTLLLSETNEADVLPWLAAEISRTEDQIRGKRISVHVRRAEGCSYPYSVFDTKTSLDGVLRDVGATIDQRSPETIISIYAVKDQLLYGIGTPDELMSDWPGGAIRFQREEEQISRAKFKLLEAERAFGLDYTQYREALDIGAAPGGWTSLLLERGVSVTAIDPGAMHPSLRNHPKLTYLKRNASEVKFKPNTFDLLVCDMSWSPMQMVKLVLDLHESLTYGATAIITIKLMHRKPLQTIRDVIAKLESVFIVHRAKQLFHNREEITLFMTKQY</sequence>
<dbReference type="GO" id="GO:0008168">
    <property type="term" value="F:methyltransferase activity"/>
    <property type="evidence" value="ECO:0007669"/>
    <property type="project" value="UniProtKB-KW"/>
</dbReference>
<name>A0A2V2YRQ2_9BACL</name>
<dbReference type="RefSeq" id="WP_245946734.1">
    <property type="nucleotide sequence ID" value="NZ_CP054612.1"/>
</dbReference>
<gene>
    <name evidence="2" type="ORF">DFQ01_11245</name>
</gene>
<dbReference type="InterPro" id="IPR029063">
    <property type="entry name" value="SAM-dependent_MTases_sf"/>
</dbReference>
<evidence type="ECO:0000259" key="1">
    <source>
        <dbReference type="Pfam" id="PF01728"/>
    </source>
</evidence>
<comment type="caution">
    <text evidence="2">The sequence shown here is derived from an EMBL/GenBank/DDBJ whole genome shotgun (WGS) entry which is preliminary data.</text>
</comment>
<dbReference type="PANTHER" id="PTHR37524">
    <property type="entry name" value="RIBOSOMAL RNA LARGE SUBUNIT METHYLTRANSFERASE M"/>
    <property type="match status" value="1"/>
</dbReference>
<dbReference type="Proteomes" id="UP000246635">
    <property type="component" value="Unassembled WGS sequence"/>
</dbReference>
<keyword evidence="2" id="KW-0808">Transferase</keyword>
<dbReference type="SUPFAM" id="SSF53335">
    <property type="entry name" value="S-adenosyl-L-methionine-dependent methyltransferases"/>
    <property type="match status" value="1"/>
</dbReference>
<dbReference type="GO" id="GO:0032259">
    <property type="term" value="P:methylation"/>
    <property type="evidence" value="ECO:0007669"/>
    <property type="project" value="UniProtKB-KW"/>
</dbReference>
<dbReference type="Gene3D" id="3.40.50.150">
    <property type="entry name" value="Vaccinia Virus protein VP39"/>
    <property type="match status" value="1"/>
</dbReference>
<accession>A0A2V2YRQ2</accession>
<reference evidence="2 3" key="1">
    <citation type="submission" date="2018-05" db="EMBL/GenBank/DDBJ databases">
        <title>Genomic Encyclopedia of Type Strains, Phase III (KMG-III): the genomes of soil and plant-associated and newly described type strains.</title>
        <authorList>
            <person name="Whitman W."/>
        </authorList>
    </citation>
    <scope>NUCLEOTIDE SEQUENCE [LARGE SCALE GENOMIC DNA]</scope>
    <source>
        <strain evidence="2 3">CECT 5696</strain>
    </source>
</reference>
<dbReference type="InterPro" id="IPR002877">
    <property type="entry name" value="RNA_MeTrfase_FtsJ_dom"/>
</dbReference>
<dbReference type="AlphaFoldDB" id="A0A2V2YRQ2"/>
<evidence type="ECO:0000313" key="3">
    <source>
        <dbReference type="Proteomes" id="UP000246635"/>
    </source>
</evidence>
<evidence type="ECO:0000313" key="2">
    <source>
        <dbReference type="EMBL" id="PWW00692.1"/>
    </source>
</evidence>
<feature type="domain" description="Ribosomal RNA methyltransferase FtsJ" evidence="1">
    <location>
        <begin position="191"/>
        <end position="279"/>
    </location>
</feature>
<keyword evidence="3" id="KW-1185">Reference proteome</keyword>
<dbReference type="EMBL" id="QGTQ01000012">
    <property type="protein sequence ID" value="PWW00692.1"/>
    <property type="molecule type" value="Genomic_DNA"/>
</dbReference>
<organism evidence="2 3">
    <name type="scientific">Paenibacillus cellulosilyticus</name>
    <dbReference type="NCBI Taxonomy" id="375489"/>
    <lineage>
        <taxon>Bacteria</taxon>
        <taxon>Bacillati</taxon>
        <taxon>Bacillota</taxon>
        <taxon>Bacilli</taxon>
        <taxon>Bacillales</taxon>
        <taxon>Paenibacillaceae</taxon>
        <taxon>Paenibacillus</taxon>
    </lineage>
</organism>
<proteinExistence type="predicted"/>
<keyword evidence="2" id="KW-0489">Methyltransferase</keyword>
<dbReference type="CDD" id="cd02440">
    <property type="entry name" value="AdoMet_MTases"/>
    <property type="match status" value="1"/>
</dbReference>
<dbReference type="PANTHER" id="PTHR37524:SF2">
    <property type="entry name" value="RIBOSOMAL RNA METHYLTRANSFERASE FTSJ DOMAIN-CONTAINING PROTEIN"/>
    <property type="match status" value="1"/>
</dbReference>
<protein>
    <submittedName>
        <fullName evidence="2">23S rRNA (Cytidine2498-2'-O)-methyltransferase</fullName>
    </submittedName>
</protein>
<dbReference type="Pfam" id="PF01728">
    <property type="entry name" value="FtsJ"/>
    <property type="match status" value="1"/>
</dbReference>